<dbReference type="InterPro" id="IPR039422">
    <property type="entry name" value="MarR/SlyA-like"/>
</dbReference>
<gene>
    <name evidence="2" type="ORF">KQ910_06490</name>
</gene>
<evidence type="ECO:0000259" key="1">
    <source>
        <dbReference type="PROSITE" id="PS50995"/>
    </source>
</evidence>
<comment type="caution">
    <text evidence="2">The sequence shown here is derived from an EMBL/GenBank/DDBJ whole genome shotgun (WGS) entry which is preliminary data.</text>
</comment>
<dbReference type="Proteomes" id="UP000727907">
    <property type="component" value="Unassembled WGS sequence"/>
</dbReference>
<dbReference type="PANTHER" id="PTHR33164:SF105">
    <property type="entry name" value="TRANSCRIPTIONAL REPRESSOR PROTEIN-RELATED"/>
    <property type="match status" value="1"/>
</dbReference>
<dbReference type="SMART" id="SM00347">
    <property type="entry name" value="HTH_MARR"/>
    <property type="match status" value="1"/>
</dbReference>
<evidence type="ECO:0000313" key="3">
    <source>
        <dbReference type="Proteomes" id="UP000727907"/>
    </source>
</evidence>
<proteinExistence type="predicted"/>
<dbReference type="PANTHER" id="PTHR33164">
    <property type="entry name" value="TRANSCRIPTIONAL REGULATOR, MARR FAMILY"/>
    <property type="match status" value="1"/>
</dbReference>
<keyword evidence="3" id="KW-1185">Reference proteome</keyword>
<evidence type="ECO:0000313" key="2">
    <source>
        <dbReference type="EMBL" id="MBU8873405.1"/>
    </source>
</evidence>
<dbReference type="Pfam" id="PF01047">
    <property type="entry name" value="MarR"/>
    <property type="match status" value="1"/>
</dbReference>
<reference evidence="2 3" key="1">
    <citation type="submission" date="2021-06" db="EMBL/GenBank/DDBJ databases">
        <authorList>
            <person name="Lee D.H."/>
        </authorList>
    </citation>
    <scope>NUCLEOTIDE SEQUENCE [LARGE SCALE GENOMIC DNA]</scope>
    <source>
        <strain evidence="2 3">MMS21-HV4-11</strain>
    </source>
</reference>
<dbReference type="EMBL" id="JAHOPB010000001">
    <property type="protein sequence ID" value="MBU8873405.1"/>
    <property type="molecule type" value="Genomic_DNA"/>
</dbReference>
<protein>
    <submittedName>
        <fullName evidence="2">MarR family transcriptional regulator</fullName>
    </submittedName>
</protein>
<name>A0ABS6IJI0_9HYPH</name>
<dbReference type="PROSITE" id="PS50995">
    <property type="entry name" value="HTH_MARR_2"/>
    <property type="match status" value="1"/>
</dbReference>
<organism evidence="2 3">
    <name type="scientific">Reyranella humidisoli</name>
    <dbReference type="NCBI Taxonomy" id="2849149"/>
    <lineage>
        <taxon>Bacteria</taxon>
        <taxon>Pseudomonadati</taxon>
        <taxon>Pseudomonadota</taxon>
        <taxon>Alphaproteobacteria</taxon>
        <taxon>Hyphomicrobiales</taxon>
        <taxon>Reyranellaceae</taxon>
        <taxon>Reyranella</taxon>
    </lineage>
</organism>
<accession>A0ABS6IJI0</accession>
<dbReference type="InterPro" id="IPR000835">
    <property type="entry name" value="HTH_MarR-typ"/>
</dbReference>
<dbReference type="RefSeq" id="WP_216957649.1">
    <property type="nucleotide sequence ID" value="NZ_JAHOPB010000001.1"/>
</dbReference>
<sequence>MSKNSNATFQTTVHVYNHCLCFAAQRAARALARRFDEALSPIGLTSGQFSLLTSLNRPEAPSMGSIAALLVMDRTTLTANLKPLEQRGWVEIAVDPADRRVRRLILTAAGRRVLQSALPIWQDVHGEIDRLMPASDGRTLRRGLRALA</sequence>
<feature type="domain" description="HTH marR-type" evidence="1">
    <location>
        <begin position="17"/>
        <end position="148"/>
    </location>
</feature>